<dbReference type="Proteomes" id="UP000887565">
    <property type="component" value="Unplaced"/>
</dbReference>
<accession>A0A915JMX6</accession>
<proteinExistence type="predicted"/>
<name>A0A915JMX6_ROMCU</name>
<organism evidence="1 2">
    <name type="scientific">Romanomermis culicivorax</name>
    <name type="common">Nematode worm</name>
    <dbReference type="NCBI Taxonomy" id="13658"/>
    <lineage>
        <taxon>Eukaryota</taxon>
        <taxon>Metazoa</taxon>
        <taxon>Ecdysozoa</taxon>
        <taxon>Nematoda</taxon>
        <taxon>Enoplea</taxon>
        <taxon>Dorylaimia</taxon>
        <taxon>Mermithida</taxon>
        <taxon>Mermithoidea</taxon>
        <taxon>Mermithidae</taxon>
        <taxon>Romanomermis</taxon>
    </lineage>
</organism>
<keyword evidence="1" id="KW-1185">Reference proteome</keyword>
<dbReference type="WBParaSite" id="nRc.2.0.1.t27545-RA">
    <property type="protein sequence ID" value="nRc.2.0.1.t27545-RA"/>
    <property type="gene ID" value="nRc.2.0.1.g27545"/>
</dbReference>
<evidence type="ECO:0000313" key="1">
    <source>
        <dbReference type="Proteomes" id="UP000887565"/>
    </source>
</evidence>
<reference evidence="2" key="1">
    <citation type="submission" date="2022-11" db="UniProtKB">
        <authorList>
            <consortium name="WormBaseParasite"/>
        </authorList>
    </citation>
    <scope>IDENTIFICATION</scope>
</reference>
<dbReference type="AlphaFoldDB" id="A0A915JMX6"/>
<sequence>MLVKLNISISERRITWWVIVEWCLLTSPSVNHDVNYGQHDGNYVTNIHGQHDHPVHSEIEATAHIFVVTVIQTAGHEEPAEANFDEFYDAPSQGDQFDDRDEQTRLSQAHARLIAVDDQHAQR</sequence>
<protein>
    <submittedName>
        <fullName evidence="2">Secreted protein</fullName>
    </submittedName>
</protein>
<evidence type="ECO:0000313" key="2">
    <source>
        <dbReference type="WBParaSite" id="nRc.2.0.1.t27545-RA"/>
    </source>
</evidence>